<feature type="region of interest" description="Disordered" evidence="1">
    <location>
        <begin position="1"/>
        <end position="33"/>
    </location>
</feature>
<dbReference type="Proteomes" id="UP000813385">
    <property type="component" value="Unassembled WGS sequence"/>
</dbReference>
<evidence type="ECO:0000313" key="2">
    <source>
        <dbReference type="EMBL" id="KAH7349675.1"/>
    </source>
</evidence>
<feature type="compositionally biased region" description="Polar residues" evidence="1">
    <location>
        <begin position="1"/>
        <end position="10"/>
    </location>
</feature>
<dbReference type="EMBL" id="JAGPXD010000006">
    <property type="protein sequence ID" value="KAH7349675.1"/>
    <property type="molecule type" value="Genomic_DNA"/>
</dbReference>
<gene>
    <name evidence="2" type="ORF">B0T11DRAFT_332725</name>
</gene>
<sequence>MAGSASNRNQEAQDDLNGSHPVDSLFGSASNMNRPSEFRRRYLQSMIEDDLDYSFGRPRPTINRLTINFSNGPSDGLSDDLSDGLSDGLSDDLTDDLIYPIHPRRPIVPEQRRSEMPRHQVRHGNPIGHDDEGRAYLLSDRHAEICYDVNSRLMHWDPDARIFESWRSFNRRLDQGVPRPRRYAPVGTPAPRPQPASPSTRGRNGLDPLESDRDVYMSGALPTGSRGLGSSRSPRFAGSSRFRDPEWRFPGI</sequence>
<feature type="compositionally biased region" description="Low complexity" evidence="1">
    <location>
        <begin position="224"/>
        <end position="235"/>
    </location>
</feature>
<accession>A0A8K0T3K8</accession>
<feature type="compositionally biased region" description="Basic and acidic residues" evidence="1">
    <location>
        <begin position="241"/>
        <end position="252"/>
    </location>
</feature>
<proteinExistence type="predicted"/>
<reference evidence="2" key="1">
    <citation type="journal article" date="2021" name="Nat. Commun.">
        <title>Genetic determinants of endophytism in the Arabidopsis root mycobiome.</title>
        <authorList>
            <person name="Mesny F."/>
            <person name="Miyauchi S."/>
            <person name="Thiergart T."/>
            <person name="Pickel B."/>
            <person name="Atanasova L."/>
            <person name="Karlsson M."/>
            <person name="Huettel B."/>
            <person name="Barry K.W."/>
            <person name="Haridas S."/>
            <person name="Chen C."/>
            <person name="Bauer D."/>
            <person name="Andreopoulos W."/>
            <person name="Pangilinan J."/>
            <person name="LaButti K."/>
            <person name="Riley R."/>
            <person name="Lipzen A."/>
            <person name="Clum A."/>
            <person name="Drula E."/>
            <person name="Henrissat B."/>
            <person name="Kohler A."/>
            <person name="Grigoriev I.V."/>
            <person name="Martin F.M."/>
            <person name="Hacquard S."/>
        </authorList>
    </citation>
    <scope>NUCLEOTIDE SEQUENCE</scope>
    <source>
        <strain evidence="2">MPI-CAGE-AT-0016</strain>
    </source>
</reference>
<keyword evidence="3" id="KW-1185">Reference proteome</keyword>
<feature type="region of interest" description="Disordered" evidence="1">
    <location>
        <begin position="177"/>
        <end position="252"/>
    </location>
</feature>
<dbReference type="AlphaFoldDB" id="A0A8K0T3K8"/>
<protein>
    <submittedName>
        <fullName evidence="2">Uncharacterized protein</fullName>
    </submittedName>
</protein>
<evidence type="ECO:0000313" key="3">
    <source>
        <dbReference type="Proteomes" id="UP000813385"/>
    </source>
</evidence>
<evidence type="ECO:0000256" key="1">
    <source>
        <dbReference type="SAM" id="MobiDB-lite"/>
    </source>
</evidence>
<name>A0A8K0T3K8_9PEZI</name>
<comment type="caution">
    <text evidence="2">The sequence shown here is derived from an EMBL/GenBank/DDBJ whole genome shotgun (WGS) entry which is preliminary data.</text>
</comment>
<organism evidence="2 3">
    <name type="scientific">Plectosphaerella cucumerina</name>
    <dbReference type="NCBI Taxonomy" id="40658"/>
    <lineage>
        <taxon>Eukaryota</taxon>
        <taxon>Fungi</taxon>
        <taxon>Dikarya</taxon>
        <taxon>Ascomycota</taxon>
        <taxon>Pezizomycotina</taxon>
        <taxon>Sordariomycetes</taxon>
        <taxon>Hypocreomycetidae</taxon>
        <taxon>Glomerellales</taxon>
        <taxon>Plectosphaerellaceae</taxon>
        <taxon>Plectosphaerella</taxon>
    </lineage>
</organism>